<feature type="signal peptide" evidence="1">
    <location>
        <begin position="1"/>
        <end position="19"/>
    </location>
</feature>
<comment type="caution">
    <text evidence="2">The sequence shown here is derived from an EMBL/GenBank/DDBJ whole genome shotgun (WGS) entry which is preliminary data.</text>
</comment>
<name>A0AA36ID59_9DINO</name>
<dbReference type="EMBL" id="CAUJNA010001247">
    <property type="protein sequence ID" value="CAJ1385506.1"/>
    <property type="molecule type" value="Genomic_DNA"/>
</dbReference>
<keyword evidence="3" id="KW-1185">Reference proteome</keyword>
<evidence type="ECO:0000313" key="3">
    <source>
        <dbReference type="Proteomes" id="UP001178507"/>
    </source>
</evidence>
<dbReference type="Proteomes" id="UP001178507">
    <property type="component" value="Unassembled WGS sequence"/>
</dbReference>
<proteinExistence type="predicted"/>
<dbReference type="AlphaFoldDB" id="A0AA36ID59"/>
<accession>A0AA36ID59</accession>
<protein>
    <submittedName>
        <fullName evidence="2">Uncharacterized protein</fullName>
    </submittedName>
</protein>
<evidence type="ECO:0000313" key="2">
    <source>
        <dbReference type="EMBL" id="CAJ1385506.1"/>
    </source>
</evidence>
<gene>
    <name evidence="2" type="ORF">EVOR1521_LOCUS12102</name>
</gene>
<feature type="chain" id="PRO_5041331388" evidence="1">
    <location>
        <begin position="20"/>
        <end position="497"/>
    </location>
</feature>
<organism evidence="2 3">
    <name type="scientific">Effrenium voratum</name>
    <dbReference type="NCBI Taxonomy" id="2562239"/>
    <lineage>
        <taxon>Eukaryota</taxon>
        <taxon>Sar</taxon>
        <taxon>Alveolata</taxon>
        <taxon>Dinophyceae</taxon>
        <taxon>Suessiales</taxon>
        <taxon>Symbiodiniaceae</taxon>
        <taxon>Effrenium</taxon>
    </lineage>
</organism>
<keyword evidence="1" id="KW-0732">Signal</keyword>
<reference evidence="2" key="1">
    <citation type="submission" date="2023-08" db="EMBL/GenBank/DDBJ databases">
        <authorList>
            <person name="Chen Y."/>
            <person name="Shah S."/>
            <person name="Dougan E. K."/>
            <person name="Thang M."/>
            <person name="Chan C."/>
        </authorList>
    </citation>
    <scope>NUCLEOTIDE SEQUENCE</scope>
</reference>
<evidence type="ECO:0000256" key="1">
    <source>
        <dbReference type="SAM" id="SignalP"/>
    </source>
</evidence>
<sequence length="497" mass="52964">MALARLLLLAFSFARCAECGEPACGDGADGLALLQVSKPPAPHAAQEVIEKHFASVPPGGGSLRSNFVRSPGRLTSSAWECSEIDFNRFYGVNDTSVQALMEKLGVTRYCGSTEGGGSAPGDPSCKAFWAGLKAHLELQELGFDPVFKNFEVVNWWQPAGGHYASWGDTPLVEVDYAHGEVKSWQVLDKNAVSGYAFCDLVQGVLRQNADQAGTATCGPTAVLAALTQVNPAGAIKRGLEIFWTGTIPELPADAQPCEYLYSEVPPGVIPFLPGQPGTEGSAGRALLLPCLGNEADCEQAVDAPNTQAGLQGMWSLMFGSASDRRKTGGCSENYWYVRYPGRDPRENALVRMETSVADIMTLCDTVLGERGTCKYLTNYDLCDKVKLEDKEQCRRFHTIPGLTPQDMNAFELYEKHGAVPAPFGEIFQQSMAPGGRIHSFLAGVTALGLGAGELIAAVTMSSLSESVTEQLCSNPRGSLLFVYAGGLPASARGGTSL</sequence>